<dbReference type="Pfam" id="PF13704">
    <property type="entry name" value="Glyco_tranf_2_4"/>
    <property type="match status" value="1"/>
</dbReference>
<dbReference type="STRING" id="93684.SAMN05421853_101182"/>
<evidence type="ECO:0000313" key="2">
    <source>
        <dbReference type="Proteomes" id="UP000243106"/>
    </source>
</evidence>
<gene>
    <name evidence="1" type="ORF">SAMN05421853_101182</name>
</gene>
<protein>
    <submittedName>
        <fullName evidence="1">Glycosyl transferase family 2</fullName>
    </submittedName>
</protein>
<accession>A0A1I5UUU2</accession>
<sequence length="346" mass="37509">MPREMTSNRAQMSASGGRWSVVATVREPAALLLAFAAHHLDLGALHVHLYLDGPHPDLEAAIGADPRVTLITCDDAFYSSIGRRRPGWINRRQIVNANHAETLSDADWLFHLDADEFLTADPAEELAALPPEIAAYWVQNGERVYLEGAPLETIFDGALALPMTDPGRLARVRGPDMGHLTRHGLLAHALGKGALRVGGGIGAGIHRPRCDTDVTHAADTVRISHFDGLTRLHWALKLQRHAENGVLPKPGRRHSSYRDQQIALAVQSGGDLAPIVALHDRLRVIPPLMARRMSRIHRLKPTGVDASASLTRIFPGVSADLSVEAFDAALLVERAGREGHAALLKA</sequence>
<keyword evidence="1" id="KW-0808">Transferase</keyword>
<organism evidence="1 2">
    <name type="scientific">Roseivivax halotolerans</name>
    <dbReference type="NCBI Taxonomy" id="93684"/>
    <lineage>
        <taxon>Bacteria</taxon>
        <taxon>Pseudomonadati</taxon>
        <taxon>Pseudomonadota</taxon>
        <taxon>Alphaproteobacteria</taxon>
        <taxon>Rhodobacterales</taxon>
        <taxon>Roseobacteraceae</taxon>
        <taxon>Roseivivax</taxon>
    </lineage>
</organism>
<dbReference type="Proteomes" id="UP000243106">
    <property type="component" value="Unassembled WGS sequence"/>
</dbReference>
<proteinExistence type="predicted"/>
<name>A0A1I5UUU2_9RHOB</name>
<dbReference type="GO" id="GO:0016740">
    <property type="term" value="F:transferase activity"/>
    <property type="evidence" value="ECO:0007669"/>
    <property type="project" value="UniProtKB-KW"/>
</dbReference>
<evidence type="ECO:0000313" key="1">
    <source>
        <dbReference type="EMBL" id="SFP99074.1"/>
    </source>
</evidence>
<dbReference type="AlphaFoldDB" id="A0A1I5UUU2"/>
<keyword evidence="2" id="KW-1185">Reference proteome</keyword>
<dbReference type="EMBL" id="FOXV01000001">
    <property type="protein sequence ID" value="SFP99074.1"/>
    <property type="molecule type" value="Genomic_DNA"/>
</dbReference>
<reference evidence="2" key="1">
    <citation type="submission" date="2016-10" db="EMBL/GenBank/DDBJ databases">
        <authorList>
            <person name="Varghese N."/>
            <person name="Submissions S."/>
        </authorList>
    </citation>
    <scope>NUCLEOTIDE SEQUENCE [LARGE SCALE GENOMIC DNA]</scope>
    <source>
        <strain evidence="2">JCM 10271</strain>
    </source>
</reference>
<dbReference type="RefSeq" id="WP_093008908.1">
    <property type="nucleotide sequence ID" value="NZ_FOXV01000001.1"/>
</dbReference>